<keyword evidence="4 5" id="KW-0732">Signal</keyword>
<evidence type="ECO:0000256" key="5">
    <source>
        <dbReference type="SAM" id="SignalP"/>
    </source>
</evidence>
<sequence>MAKIRYSLVAAVTAASLVLTACGNGESSSSNETTAANGTTTITVEDNFGTEEIAQPIERVAITDNRSFEILDEWGIVPVAVPKSLVPATVPDYKDNADIVDLGNHREPNLEALAAAQPDLVVNGQRFTQYREDIVKLVPEAAVVDFSPRDDKPLDEELKRQATELGVIFDKEAEADKLVADFDAALERAKAAYDPTKKVMAVNVSGGTIGFIAPGIGRTYGPIFDLLNLTPALEVDDASQNHQGDDISVEAIAAANPDWILVLDRDGGTSSRNEPGYIAATDVIEGSEPLKNVVAIQEGNVVYAPQDTYTNENIITYTEILNDIADAFEAQNN</sequence>
<keyword evidence="3" id="KW-0813">Transport</keyword>
<dbReference type="PANTHER" id="PTHR30532:SF28">
    <property type="entry name" value="PETROBACTIN-BINDING PROTEIN YCLQ"/>
    <property type="match status" value="1"/>
</dbReference>
<dbReference type="STRING" id="136857.CTEST_03430"/>
<protein>
    <submittedName>
        <fullName evidence="7">ABC-type enterochelin transport system, periplasmic component</fullName>
    </submittedName>
</protein>
<dbReference type="GO" id="GO:1901678">
    <property type="term" value="P:iron coordination entity transport"/>
    <property type="evidence" value="ECO:0007669"/>
    <property type="project" value="UniProtKB-ARBA"/>
</dbReference>
<feature type="domain" description="Fe/B12 periplasmic-binding" evidence="6">
    <location>
        <begin position="59"/>
        <end position="332"/>
    </location>
</feature>
<comment type="similarity">
    <text evidence="2">Belongs to the bacterial solute-binding protein 8 family.</text>
</comment>
<dbReference type="EMBL" id="CP011545">
    <property type="protein sequence ID" value="AKK08139.1"/>
    <property type="molecule type" value="Genomic_DNA"/>
</dbReference>
<evidence type="ECO:0000256" key="4">
    <source>
        <dbReference type="ARBA" id="ARBA00022729"/>
    </source>
</evidence>
<evidence type="ECO:0000313" key="8">
    <source>
        <dbReference type="Proteomes" id="UP000035540"/>
    </source>
</evidence>
<dbReference type="GO" id="GO:0030288">
    <property type="term" value="C:outer membrane-bounded periplasmic space"/>
    <property type="evidence" value="ECO:0007669"/>
    <property type="project" value="TreeGrafter"/>
</dbReference>
<dbReference type="PROSITE" id="PS51257">
    <property type="entry name" value="PROKAR_LIPOPROTEIN"/>
    <property type="match status" value="1"/>
</dbReference>
<dbReference type="KEGG" id="cted:CTEST_03430"/>
<evidence type="ECO:0000313" key="7">
    <source>
        <dbReference type="EMBL" id="AKK08139.1"/>
    </source>
</evidence>
<comment type="subcellular location">
    <subcellularLocation>
        <location evidence="1">Cell envelope</location>
    </subcellularLocation>
</comment>
<dbReference type="PATRIC" id="fig|136857.5.peg.678"/>
<gene>
    <name evidence="7" type="ORF">CTEST_03430</name>
</gene>
<dbReference type="RefSeq" id="WP_047252547.1">
    <property type="nucleotide sequence ID" value="NZ_CP011545.1"/>
</dbReference>
<dbReference type="OrthoDB" id="63946at2"/>
<reference evidence="7 8" key="1">
    <citation type="journal article" date="2015" name="Genome Announc.">
        <title>Complete Genome Sequence of the Type Strain Corynebacterium testudinoris DSM 44614, Recovered from Necrotic Lesions in the Mouth of a Tortoise.</title>
        <authorList>
            <person name="Ruckert C."/>
            <person name="Kriete M."/>
            <person name="Jaenicke S."/>
            <person name="Winkler A."/>
            <person name="Tauch A."/>
        </authorList>
    </citation>
    <scope>NUCLEOTIDE SEQUENCE [LARGE SCALE GENOMIC DNA]</scope>
    <source>
        <strain evidence="7 8">DSM 44614</strain>
    </source>
</reference>
<evidence type="ECO:0000256" key="2">
    <source>
        <dbReference type="ARBA" id="ARBA00008814"/>
    </source>
</evidence>
<keyword evidence="8" id="KW-1185">Reference proteome</keyword>
<dbReference type="InterPro" id="IPR051313">
    <property type="entry name" value="Bact_iron-sidero_bind"/>
</dbReference>
<evidence type="ECO:0000256" key="3">
    <source>
        <dbReference type="ARBA" id="ARBA00022448"/>
    </source>
</evidence>
<evidence type="ECO:0000256" key="1">
    <source>
        <dbReference type="ARBA" id="ARBA00004196"/>
    </source>
</evidence>
<dbReference type="Pfam" id="PF01497">
    <property type="entry name" value="Peripla_BP_2"/>
    <property type="match status" value="1"/>
</dbReference>
<accession>A0A0G3H439</accession>
<reference evidence="8" key="2">
    <citation type="submission" date="2015-05" db="EMBL/GenBank/DDBJ databases">
        <title>Complete genome sequence of Corynebacterium testudinoris DSM 44614, recovered from necrotic lesions in the mouth of a tortoise.</title>
        <authorList>
            <person name="Ruckert C."/>
            <person name="Albersmeier A."/>
            <person name="Winkler A."/>
            <person name="Tauch A."/>
        </authorList>
    </citation>
    <scope>NUCLEOTIDE SEQUENCE [LARGE SCALE GENOMIC DNA]</scope>
    <source>
        <strain evidence="8">DSM 44614</strain>
    </source>
</reference>
<dbReference type="InterPro" id="IPR002491">
    <property type="entry name" value="ABC_transptr_periplasmic_BD"/>
</dbReference>
<name>A0A0G3H439_9CORY</name>
<organism evidence="7 8">
    <name type="scientific">Corynebacterium testudinoris</name>
    <dbReference type="NCBI Taxonomy" id="136857"/>
    <lineage>
        <taxon>Bacteria</taxon>
        <taxon>Bacillati</taxon>
        <taxon>Actinomycetota</taxon>
        <taxon>Actinomycetes</taxon>
        <taxon>Mycobacteriales</taxon>
        <taxon>Corynebacteriaceae</taxon>
        <taxon>Corynebacterium</taxon>
    </lineage>
</organism>
<dbReference type="AlphaFoldDB" id="A0A0G3H439"/>
<dbReference type="PROSITE" id="PS50983">
    <property type="entry name" value="FE_B12_PBP"/>
    <property type="match status" value="1"/>
</dbReference>
<proteinExistence type="inferred from homology"/>
<evidence type="ECO:0000259" key="6">
    <source>
        <dbReference type="PROSITE" id="PS50983"/>
    </source>
</evidence>
<feature type="signal peptide" evidence="5">
    <location>
        <begin position="1"/>
        <end position="21"/>
    </location>
</feature>
<feature type="chain" id="PRO_5039462661" evidence="5">
    <location>
        <begin position="22"/>
        <end position="333"/>
    </location>
</feature>
<dbReference type="Proteomes" id="UP000035540">
    <property type="component" value="Chromosome"/>
</dbReference>
<dbReference type="PANTHER" id="PTHR30532">
    <property type="entry name" value="IRON III DICITRATE-BINDING PERIPLASMIC PROTEIN"/>
    <property type="match status" value="1"/>
</dbReference>
<dbReference type="Gene3D" id="3.40.50.1980">
    <property type="entry name" value="Nitrogenase molybdenum iron protein domain"/>
    <property type="match status" value="2"/>
</dbReference>
<dbReference type="SUPFAM" id="SSF53807">
    <property type="entry name" value="Helical backbone' metal receptor"/>
    <property type="match status" value="1"/>
</dbReference>